<feature type="domain" description="Phosphoesterase HXTX" evidence="3">
    <location>
        <begin position="15"/>
        <end position="69"/>
    </location>
</feature>
<dbReference type="EMBL" id="JADBEB010000001">
    <property type="protein sequence ID" value="MBE1485468.1"/>
    <property type="molecule type" value="Genomic_DNA"/>
</dbReference>
<feature type="domain" description="Phosphoesterase HXTX" evidence="3">
    <location>
        <begin position="171"/>
        <end position="247"/>
    </location>
</feature>
<evidence type="ECO:0000256" key="2">
    <source>
        <dbReference type="HAMAP-Rule" id="MF_01940"/>
    </source>
</evidence>
<gene>
    <name evidence="4" type="ORF">H4W31_001106</name>
</gene>
<keyword evidence="1 2" id="KW-0378">Hydrolase</keyword>
<dbReference type="Proteomes" id="UP000649753">
    <property type="component" value="Unassembled WGS sequence"/>
</dbReference>
<dbReference type="GO" id="GO:0004113">
    <property type="term" value="F:2',3'-cyclic-nucleotide 3'-phosphodiesterase activity"/>
    <property type="evidence" value="ECO:0007669"/>
    <property type="project" value="InterPro"/>
</dbReference>
<sequence>MRLFVAIYPSPEALEDIAEQTKRLRIGAAAGAGINVRLAPRSNLHVTVAFLGEVADDRLGRVEDALTRAVQDWRHPPATQQRGTRAGRRRGITLPAEPAVPVGLAVGAEPAVPVEPAVGAEPAVPVGLAVPGGERAAESGPAAPRLRLGGGGRFGRGPFTVLWVGLLGEVDAVRRLAAATRRELRRARVPHDSRPLRPHLTLARPGERLDRASLDEDLRILDGYRGPSWPATELVLVRSHLGPRPTYDRLATWPL</sequence>
<comment type="caution">
    <text evidence="4">The sequence shown here is derived from an EMBL/GenBank/DDBJ whole genome shotgun (WGS) entry which is preliminary data.</text>
</comment>
<accession>A0A927M4T0</accession>
<dbReference type="GO" id="GO:0008664">
    <property type="term" value="F:RNA 2',3'-cyclic 3'-phosphodiesterase activity"/>
    <property type="evidence" value="ECO:0007669"/>
    <property type="project" value="UniProtKB-EC"/>
</dbReference>
<evidence type="ECO:0000313" key="5">
    <source>
        <dbReference type="Proteomes" id="UP000649753"/>
    </source>
</evidence>
<feature type="short sequence motif" description="HXTX 2" evidence="2">
    <location>
        <begin position="199"/>
        <end position="202"/>
    </location>
</feature>
<name>A0A927M4T0_9ACTN</name>
<dbReference type="InterPro" id="IPR004175">
    <property type="entry name" value="RNA_CPDase"/>
</dbReference>
<evidence type="ECO:0000313" key="4">
    <source>
        <dbReference type="EMBL" id="MBE1485468.1"/>
    </source>
</evidence>
<dbReference type="RefSeq" id="WP_192765649.1">
    <property type="nucleotide sequence ID" value="NZ_JADBEB010000001.1"/>
</dbReference>
<dbReference type="Gene3D" id="3.90.1140.10">
    <property type="entry name" value="Cyclic phosphodiesterase"/>
    <property type="match status" value="2"/>
</dbReference>
<feature type="active site" description="Proton acceptor" evidence="2">
    <location>
        <position position="199"/>
    </location>
</feature>
<dbReference type="EC" id="3.1.4.58" evidence="2"/>
<dbReference type="InterPro" id="IPR009097">
    <property type="entry name" value="Cyclic_Pdiesterase"/>
</dbReference>
<keyword evidence="4" id="KW-0436">Ligase</keyword>
<dbReference type="HAMAP" id="MF_01940">
    <property type="entry name" value="RNA_CPDase"/>
    <property type="match status" value="1"/>
</dbReference>
<comment type="catalytic activity">
    <reaction evidence="2">
        <text>a 3'-end 2',3'-cyclophospho-ribonucleotide-RNA + H2O = a 3'-end 2'-phospho-ribonucleotide-RNA + H(+)</text>
        <dbReference type="Rhea" id="RHEA:11828"/>
        <dbReference type="Rhea" id="RHEA-COMP:10464"/>
        <dbReference type="Rhea" id="RHEA-COMP:17353"/>
        <dbReference type="ChEBI" id="CHEBI:15377"/>
        <dbReference type="ChEBI" id="CHEBI:15378"/>
        <dbReference type="ChEBI" id="CHEBI:83064"/>
        <dbReference type="ChEBI" id="CHEBI:173113"/>
        <dbReference type="EC" id="3.1.4.58"/>
    </reaction>
</comment>
<dbReference type="Pfam" id="PF02834">
    <property type="entry name" value="LigT_PEase"/>
    <property type="match status" value="2"/>
</dbReference>
<proteinExistence type="inferred from homology"/>
<dbReference type="AlphaFoldDB" id="A0A927M4T0"/>
<comment type="similarity">
    <text evidence="2">Belongs to the 2H phosphoesterase superfamily. ThpR family.</text>
</comment>
<dbReference type="GO" id="GO:0016874">
    <property type="term" value="F:ligase activity"/>
    <property type="evidence" value="ECO:0007669"/>
    <property type="project" value="UniProtKB-KW"/>
</dbReference>
<dbReference type="PANTHER" id="PTHR35561:SF1">
    <property type="entry name" value="RNA 2',3'-CYCLIC PHOSPHODIESTERASE"/>
    <property type="match status" value="1"/>
</dbReference>
<protein>
    <recommendedName>
        <fullName evidence="2">RNA 2',3'-cyclic phosphodiesterase</fullName>
        <shortName evidence="2">RNA 2',3'-CPDase</shortName>
        <ecNumber evidence="2">3.1.4.58</ecNumber>
    </recommendedName>
</protein>
<dbReference type="PANTHER" id="PTHR35561">
    <property type="entry name" value="RNA 2',3'-CYCLIC PHOSPHODIESTERASE"/>
    <property type="match status" value="1"/>
</dbReference>
<feature type="short sequence motif" description="HXTX 1" evidence="2">
    <location>
        <begin position="45"/>
        <end position="48"/>
    </location>
</feature>
<evidence type="ECO:0000259" key="3">
    <source>
        <dbReference type="Pfam" id="PF02834"/>
    </source>
</evidence>
<comment type="function">
    <text evidence="2">Hydrolyzes RNA 2',3'-cyclic phosphodiester to an RNA 2'-phosphomonoester.</text>
</comment>
<dbReference type="InterPro" id="IPR014051">
    <property type="entry name" value="Phosphoesterase_HXTX"/>
</dbReference>
<dbReference type="SUPFAM" id="SSF55144">
    <property type="entry name" value="LigT-like"/>
    <property type="match status" value="2"/>
</dbReference>
<evidence type="ECO:0000256" key="1">
    <source>
        <dbReference type="ARBA" id="ARBA00022801"/>
    </source>
</evidence>
<organism evidence="4 5">
    <name type="scientific">Plantactinospora soyae</name>
    <dbReference type="NCBI Taxonomy" id="1544732"/>
    <lineage>
        <taxon>Bacteria</taxon>
        <taxon>Bacillati</taxon>
        <taxon>Actinomycetota</taxon>
        <taxon>Actinomycetes</taxon>
        <taxon>Micromonosporales</taxon>
        <taxon>Micromonosporaceae</taxon>
        <taxon>Plantactinospora</taxon>
    </lineage>
</organism>
<keyword evidence="5" id="KW-1185">Reference proteome</keyword>
<feature type="active site" description="Proton donor" evidence="2">
    <location>
        <position position="45"/>
    </location>
</feature>
<reference evidence="4" key="1">
    <citation type="submission" date="2020-10" db="EMBL/GenBank/DDBJ databases">
        <title>Sequencing the genomes of 1000 actinobacteria strains.</title>
        <authorList>
            <person name="Klenk H.-P."/>
        </authorList>
    </citation>
    <scope>NUCLEOTIDE SEQUENCE</scope>
    <source>
        <strain evidence="4">DSM 46832</strain>
    </source>
</reference>